<proteinExistence type="predicted"/>
<protein>
    <submittedName>
        <fullName evidence="1 2">Uncharacterized protein</fullName>
    </submittedName>
</protein>
<organism evidence="1">
    <name type="scientific">Physcomitrium patens</name>
    <name type="common">Spreading-leaved earth moss</name>
    <name type="synonym">Physcomitrella patens</name>
    <dbReference type="NCBI Taxonomy" id="3218"/>
    <lineage>
        <taxon>Eukaryota</taxon>
        <taxon>Viridiplantae</taxon>
        <taxon>Streptophyta</taxon>
        <taxon>Embryophyta</taxon>
        <taxon>Bryophyta</taxon>
        <taxon>Bryophytina</taxon>
        <taxon>Bryopsida</taxon>
        <taxon>Funariidae</taxon>
        <taxon>Funariales</taxon>
        <taxon>Funariaceae</taxon>
        <taxon>Physcomitrium</taxon>
    </lineage>
</organism>
<gene>
    <name evidence="1" type="ORF">PHYPA_028554</name>
</gene>
<accession>A0A2K1IFA9</accession>
<name>A0A2K1IFA9_PHYPA</name>
<reference evidence="2" key="3">
    <citation type="submission" date="2020-12" db="UniProtKB">
        <authorList>
            <consortium name="EnsemblPlants"/>
        </authorList>
    </citation>
    <scope>IDENTIFICATION</scope>
</reference>
<dbReference type="Gramene" id="Pp3c24_2860V3.2">
    <property type="protein sequence ID" value="PAC:32908928.CDS.1"/>
    <property type="gene ID" value="Pp3c24_2860"/>
</dbReference>
<dbReference type="EnsemblPlants" id="Pp3c24_2860V3.2">
    <property type="protein sequence ID" value="PAC:32908928.CDS.1"/>
    <property type="gene ID" value="Pp3c24_2860"/>
</dbReference>
<dbReference type="AlphaFoldDB" id="A0A2K1IFA9"/>
<reference evidence="1 3" key="1">
    <citation type="journal article" date="2008" name="Science">
        <title>The Physcomitrella genome reveals evolutionary insights into the conquest of land by plants.</title>
        <authorList>
            <person name="Rensing S."/>
            <person name="Lang D."/>
            <person name="Zimmer A."/>
            <person name="Terry A."/>
            <person name="Salamov A."/>
            <person name="Shapiro H."/>
            <person name="Nishiyama T."/>
            <person name="Perroud P.-F."/>
            <person name="Lindquist E."/>
            <person name="Kamisugi Y."/>
            <person name="Tanahashi T."/>
            <person name="Sakakibara K."/>
            <person name="Fujita T."/>
            <person name="Oishi K."/>
            <person name="Shin-I T."/>
            <person name="Kuroki Y."/>
            <person name="Toyoda A."/>
            <person name="Suzuki Y."/>
            <person name="Hashimoto A."/>
            <person name="Yamaguchi K."/>
            <person name="Sugano A."/>
            <person name="Kohara Y."/>
            <person name="Fujiyama A."/>
            <person name="Anterola A."/>
            <person name="Aoki S."/>
            <person name="Ashton N."/>
            <person name="Barbazuk W.B."/>
            <person name="Barker E."/>
            <person name="Bennetzen J."/>
            <person name="Bezanilla M."/>
            <person name="Blankenship R."/>
            <person name="Cho S.H."/>
            <person name="Dutcher S."/>
            <person name="Estelle M."/>
            <person name="Fawcett J.A."/>
            <person name="Gundlach H."/>
            <person name="Hanada K."/>
            <person name="Heyl A."/>
            <person name="Hicks K.A."/>
            <person name="Hugh J."/>
            <person name="Lohr M."/>
            <person name="Mayer K."/>
            <person name="Melkozernov A."/>
            <person name="Murata T."/>
            <person name="Nelson D."/>
            <person name="Pils B."/>
            <person name="Prigge M."/>
            <person name="Reiss B."/>
            <person name="Renner T."/>
            <person name="Rombauts S."/>
            <person name="Rushton P."/>
            <person name="Sanderfoot A."/>
            <person name="Schween G."/>
            <person name="Shiu S.-H."/>
            <person name="Stueber K."/>
            <person name="Theodoulou F.L."/>
            <person name="Tu H."/>
            <person name="Van de Peer Y."/>
            <person name="Verrier P.J."/>
            <person name="Waters E."/>
            <person name="Wood A."/>
            <person name="Yang L."/>
            <person name="Cove D."/>
            <person name="Cuming A."/>
            <person name="Hasebe M."/>
            <person name="Lucas S."/>
            <person name="Mishler D.B."/>
            <person name="Reski R."/>
            <person name="Grigoriev I."/>
            <person name="Quatrano R.S."/>
            <person name="Boore J.L."/>
        </authorList>
    </citation>
    <scope>NUCLEOTIDE SEQUENCE [LARGE SCALE GENOMIC DNA]</scope>
    <source>
        <strain evidence="2 3">cv. Gransden 2004</strain>
    </source>
</reference>
<dbReference type="PaxDb" id="3218-PP1S18_191V6.1"/>
<evidence type="ECO:0000313" key="3">
    <source>
        <dbReference type="Proteomes" id="UP000006727"/>
    </source>
</evidence>
<dbReference type="Gramene" id="Pp3c24_2860V3.1">
    <property type="protein sequence ID" value="PAC:32908927.CDS.1"/>
    <property type="gene ID" value="Pp3c24_2860"/>
</dbReference>
<dbReference type="EnsemblPlants" id="Pp3c24_2860V3.1">
    <property type="protein sequence ID" value="PAC:32908927.CDS.1"/>
    <property type="gene ID" value="Pp3c24_2860"/>
</dbReference>
<dbReference type="InParanoid" id="A0A2K1IFA9"/>
<keyword evidence="3" id="KW-1185">Reference proteome</keyword>
<evidence type="ECO:0000313" key="2">
    <source>
        <dbReference type="EnsemblPlants" id="PAC:32908927.CDS.1"/>
    </source>
</evidence>
<evidence type="ECO:0000313" key="1">
    <source>
        <dbReference type="EMBL" id="PNR27962.1"/>
    </source>
</evidence>
<reference evidence="1 3" key="2">
    <citation type="journal article" date="2018" name="Plant J.">
        <title>The Physcomitrella patens chromosome-scale assembly reveals moss genome structure and evolution.</title>
        <authorList>
            <person name="Lang D."/>
            <person name="Ullrich K.K."/>
            <person name="Murat F."/>
            <person name="Fuchs J."/>
            <person name="Jenkins J."/>
            <person name="Haas F.B."/>
            <person name="Piednoel M."/>
            <person name="Gundlach H."/>
            <person name="Van Bel M."/>
            <person name="Meyberg R."/>
            <person name="Vives C."/>
            <person name="Morata J."/>
            <person name="Symeonidi A."/>
            <person name="Hiss M."/>
            <person name="Muchero W."/>
            <person name="Kamisugi Y."/>
            <person name="Saleh O."/>
            <person name="Blanc G."/>
            <person name="Decker E.L."/>
            <person name="van Gessel N."/>
            <person name="Grimwood J."/>
            <person name="Hayes R.D."/>
            <person name="Graham S.W."/>
            <person name="Gunter L.E."/>
            <person name="McDaniel S.F."/>
            <person name="Hoernstein S.N.W."/>
            <person name="Larsson A."/>
            <person name="Li F.W."/>
            <person name="Perroud P.F."/>
            <person name="Phillips J."/>
            <person name="Ranjan P."/>
            <person name="Rokshar D.S."/>
            <person name="Rothfels C.J."/>
            <person name="Schneider L."/>
            <person name="Shu S."/>
            <person name="Stevenson D.W."/>
            <person name="Thummler F."/>
            <person name="Tillich M."/>
            <person name="Villarreal Aguilar J.C."/>
            <person name="Widiez T."/>
            <person name="Wong G.K."/>
            <person name="Wymore A."/>
            <person name="Zhang Y."/>
            <person name="Zimmer A.D."/>
            <person name="Quatrano R.S."/>
            <person name="Mayer K.F.X."/>
            <person name="Goodstein D."/>
            <person name="Casacuberta J.M."/>
            <person name="Vandepoele K."/>
            <person name="Reski R."/>
            <person name="Cuming A.C."/>
            <person name="Tuskan G.A."/>
            <person name="Maumus F."/>
            <person name="Salse J."/>
            <person name="Schmutz J."/>
            <person name="Rensing S.A."/>
        </authorList>
    </citation>
    <scope>NUCLEOTIDE SEQUENCE [LARGE SCALE GENOMIC DNA]</scope>
    <source>
        <strain evidence="2 3">cv. Gransden 2004</strain>
    </source>
</reference>
<dbReference type="EMBL" id="ABEU02000024">
    <property type="protein sequence ID" value="PNR27962.1"/>
    <property type="molecule type" value="Genomic_DNA"/>
</dbReference>
<dbReference type="Proteomes" id="UP000006727">
    <property type="component" value="Chromosome 24"/>
</dbReference>
<sequence>MSSQALQGREIDFEAPHSEHVSSRWLLEALKRVNACFSVNTVHPPFLRSQWSESASSTDCLL</sequence>